<feature type="domain" description="HTH araC/xylS-type" evidence="4">
    <location>
        <begin position="625"/>
        <end position="724"/>
    </location>
</feature>
<proteinExistence type="predicted"/>
<comment type="caution">
    <text evidence="5">The sequence shown here is derived from an EMBL/GenBank/DDBJ whole genome shotgun (WGS) entry which is preliminary data.</text>
</comment>
<dbReference type="Proteomes" id="UP000886884">
    <property type="component" value="Unassembled WGS sequence"/>
</dbReference>
<dbReference type="InterPro" id="IPR018062">
    <property type="entry name" value="HTH_AraC-typ_CS"/>
</dbReference>
<dbReference type="PANTHER" id="PTHR43280">
    <property type="entry name" value="ARAC-FAMILY TRANSCRIPTIONAL REGULATOR"/>
    <property type="match status" value="1"/>
</dbReference>
<name>A0A9D1TCL3_9FIRM</name>
<dbReference type="InterPro" id="IPR009057">
    <property type="entry name" value="Homeodomain-like_sf"/>
</dbReference>
<keyword evidence="3" id="KW-0804">Transcription</keyword>
<dbReference type="Gene3D" id="1.10.10.60">
    <property type="entry name" value="Homeodomain-like"/>
    <property type="match status" value="2"/>
</dbReference>
<reference evidence="5" key="2">
    <citation type="journal article" date="2021" name="PeerJ">
        <title>Extensive microbial diversity within the chicken gut microbiome revealed by metagenomics and culture.</title>
        <authorList>
            <person name="Gilroy R."/>
            <person name="Ravi A."/>
            <person name="Getino M."/>
            <person name="Pursley I."/>
            <person name="Horton D.L."/>
            <person name="Alikhan N.F."/>
            <person name="Baker D."/>
            <person name="Gharbi K."/>
            <person name="Hall N."/>
            <person name="Watson M."/>
            <person name="Adriaenssens E.M."/>
            <person name="Foster-Nyarko E."/>
            <person name="Jarju S."/>
            <person name="Secka A."/>
            <person name="Antonio M."/>
            <person name="Oren A."/>
            <person name="Chaudhuri R.R."/>
            <person name="La Ragione R."/>
            <person name="Hildebrand F."/>
            <person name="Pallen M.J."/>
        </authorList>
    </citation>
    <scope>NUCLEOTIDE SEQUENCE</scope>
    <source>
        <strain evidence="5">CHK183-6373</strain>
    </source>
</reference>
<evidence type="ECO:0000256" key="1">
    <source>
        <dbReference type="ARBA" id="ARBA00023015"/>
    </source>
</evidence>
<dbReference type="EMBL" id="DVOT01000089">
    <property type="protein sequence ID" value="HIV27313.1"/>
    <property type="molecule type" value="Genomic_DNA"/>
</dbReference>
<dbReference type="PROSITE" id="PS01124">
    <property type="entry name" value="HTH_ARAC_FAMILY_2"/>
    <property type="match status" value="1"/>
</dbReference>
<dbReference type="PANTHER" id="PTHR43280:SF28">
    <property type="entry name" value="HTH-TYPE TRANSCRIPTIONAL ACTIVATOR RHAS"/>
    <property type="match status" value="1"/>
</dbReference>
<evidence type="ECO:0000259" key="4">
    <source>
        <dbReference type="PROSITE" id="PS01124"/>
    </source>
</evidence>
<dbReference type="GO" id="GO:0043565">
    <property type="term" value="F:sequence-specific DNA binding"/>
    <property type="evidence" value="ECO:0007669"/>
    <property type="project" value="InterPro"/>
</dbReference>
<gene>
    <name evidence="5" type="ORF">IAA64_05050</name>
</gene>
<dbReference type="InterPro" id="IPR018060">
    <property type="entry name" value="HTH_AraC"/>
</dbReference>
<evidence type="ECO:0000256" key="2">
    <source>
        <dbReference type="ARBA" id="ARBA00023125"/>
    </source>
</evidence>
<evidence type="ECO:0000313" key="5">
    <source>
        <dbReference type="EMBL" id="HIV27313.1"/>
    </source>
</evidence>
<evidence type="ECO:0000256" key="3">
    <source>
        <dbReference type="ARBA" id="ARBA00023163"/>
    </source>
</evidence>
<dbReference type="SMART" id="SM00342">
    <property type="entry name" value="HTH_ARAC"/>
    <property type="match status" value="1"/>
</dbReference>
<evidence type="ECO:0000313" key="6">
    <source>
        <dbReference type="Proteomes" id="UP000886884"/>
    </source>
</evidence>
<reference evidence="5" key="1">
    <citation type="submission" date="2020-10" db="EMBL/GenBank/DDBJ databases">
        <authorList>
            <person name="Gilroy R."/>
        </authorList>
    </citation>
    <scope>NUCLEOTIDE SEQUENCE</scope>
    <source>
        <strain evidence="5">CHK183-6373</strain>
    </source>
</reference>
<accession>A0A9D1TCL3</accession>
<dbReference type="Pfam" id="PF12833">
    <property type="entry name" value="HTH_18"/>
    <property type="match status" value="1"/>
</dbReference>
<dbReference type="AlphaFoldDB" id="A0A9D1TCL3"/>
<sequence>MRKSRHMRPFYRLLISLLAALILPSVILSASYSAALRWTVMEDYIALNRQSAENAGAVIDSYVTSHLNSAYALAGTPSVKQLAANIDMTTLDRNNACRDLNNYLSGLQIGNPIFSFTGVYFPDRELVVSSSSTMLDYGLFYSLYLKFSGVTAEELASKLTAAKSAVYYAGYSTGPAMEAAPAILFMQVIDLGYLDSRACFFSLIRVEEFAQLIQNSFDSRIRFVVEDVYGNVLFRSDSEIAPEYAGTDYHAFSYSGLSSGLKYLFFLPTTSVFGQASLFQTIYFLSLALCTLIGVWLSVRMARNLYGPFEQMANTAFPGSGLPDAPNMRAGFKLVEGKIRENQLRSEQFQREIQQQYRVIRDNALLRLLSRSHLLSEEDLMSAADICGFSHTAFFRVAIVENPSGRLTVPPELCEENGCSVVATQLSESQQIVVLSAPADLLARMEELLPSWLEIPQAQYAAGISKTHSLRSLSRCMLEATDAFQLSSAGNAQILSYGDMPDAFTAMEFPPEKELQLIASVRAGDDNETERLLREIYATNQQERKLSTDALWCLYSSLFSTALKASGQIPGAQEAFMEESHYLISILQSHSIKPEICFSELLRIFHTLCESAQQSMHSKNRRIIDQVMDYLNEQYANPMLCLDMVADHLGVSYYFLSRMFKDETGESFSDILNAIRVDCAITLLLNTDLPVQSISERVGYTNRNTFLRAFQKRTGTTPLRYRKENAAQPRP</sequence>
<keyword evidence="1" id="KW-0805">Transcription regulation</keyword>
<organism evidence="5 6">
    <name type="scientific">Candidatus Ornithocaccomicrobium faecavium</name>
    <dbReference type="NCBI Taxonomy" id="2840890"/>
    <lineage>
        <taxon>Bacteria</taxon>
        <taxon>Bacillati</taxon>
        <taxon>Bacillota</taxon>
        <taxon>Clostridia</taxon>
        <taxon>Candidatus Ornithocaccomicrobium</taxon>
    </lineage>
</organism>
<dbReference type="PROSITE" id="PS00041">
    <property type="entry name" value="HTH_ARAC_FAMILY_1"/>
    <property type="match status" value="1"/>
</dbReference>
<protein>
    <submittedName>
        <fullName evidence="5">Helix-turn-helix transcriptional regulator</fullName>
    </submittedName>
</protein>
<keyword evidence="2" id="KW-0238">DNA-binding</keyword>
<dbReference type="SUPFAM" id="SSF46689">
    <property type="entry name" value="Homeodomain-like"/>
    <property type="match status" value="2"/>
</dbReference>
<dbReference type="GO" id="GO:0003700">
    <property type="term" value="F:DNA-binding transcription factor activity"/>
    <property type="evidence" value="ECO:0007669"/>
    <property type="project" value="InterPro"/>
</dbReference>